<dbReference type="Proteomes" id="UP000324022">
    <property type="component" value="Unassembled WGS sequence"/>
</dbReference>
<dbReference type="EMBL" id="OOIN01000027">
    <property type="protein sequence ID" value="SPO29258.1"/>
    <property type="molecule type" value="Genomic_DNA"/>
</dbReference>
<name>A0A5C3EFJ4_9BASI</name>
<reference evidence="1 2" key="1">
    <citation type="submission" date="2018-03" db="EMBL/GenBank/DDBJ databases">
        <authorList>
            <person name="Guldener U."/>
        </authorList>
    </citation>
    <scope>NUCLEOTIDE SEQUENCE [LARGE SCALE GENOMIC DNA]</scope>
    <source>
        <strain evidence="1 2">NBRC100155</strain>
    </source>
</reference>
<evidence type="ECO:0000313" key="2">
    <source>
        <dbReference type="Proteomes" id="UP000324022"/>
    </source>
</evidence>
<dbReference type="AlphaFoldDB" id="A0A5C3EFJ4"/>
<keyword evidence="2" id="KW-1185">Reference proteome</keyword>
<accession>A0A5C3EFJ4</accession>
<evidence type="ECO:0000313" key="1">
    <source>
        <dbReference type="EMBL" id="SPO29258.1"/>
    </source>
</evidence>
<sequence>MGLVQLGFAGRTAFISPALDGTLPSSLNIFVDRLAGYDQLGTAKYHSAVDLAKDHVHQRFANYLFEKGRNYNPNLLYLGRDPESPTKHLAVAFFQPDKELMHRIRPQFSHASEYAKRKGVVAIKMVSHEEPEFVGVLWFKTVTTANKLKQHIDRQYLMDLENDEKIGLKDVQRVIHHRPI</sequence>
<dbReference type="OrthoDB" id="2556673at2759"/>
<proteinExistence type="predicted"/>
<organism evidence="1 2">
    <name type="scientific">Ustilago trichophora</name>
    <dbReference type="NCBI Taxonomy" id="86804"/>
    <lineage>
        <taxon>Eukaryota</taxon>
        <taxon>Fungi</taxon>
        <taxon>Dikarya</taxon>
        <taxon>Basidiomycota</taxon>
        <taxon>Ustilaginomycotina</taxon>
        <taxon>Ustilaginomycetes</taxon>
        <taxon>Ustilaginales</taxon>
        <taxon>Ustilaginaceae</taxon>
        <taxon>Ustilago</taxon>
    </lineage>
</organism>
<protein>
    <submittedName>
        <fullName evidence="1">Uncharacterized protein</fullName>
    </submittedName>
</protein>
<gene>
    <name evidence="1" type="ORF">UTRI_06207</name>
</gene>